<name>A0A2X2WMV4_CITKO</name>
<gene>
    <name evidence="2" type="primary">fadB_3</name>
    <name evidence="2" type="ORF">NCTC10786_05999</name>
</gene>
<evidence type="ECO:0000313" key="2">
    <source>
        <dbReference type="EMBL" id="SQB40877.1"/>
    </source>
</evidence>
<dbReference type="GO" id="GO:0016509">
    <property type="term" value="F:long-chain (3S)-3-hydroxyacyl-CoA dehydrogenase (NAD+) activity"/>
    <property type="evidence" value="ECO:0007669"/>
    <property type="project" value="TreeGrafter"/>
</dbReference>
<dbReference type="GO" id="GO:0006635">
    <property type="term" value="P:fatty acid beta-oxidation"/>
    <property type="evidence" value="ECO:0007669"/>
    <property type="project" value="TreeGrafter"/>
</dbReference>
<evidence type="ECO:0000313" key="3">
    <source>
        <dbReference type="Proteomes" id="UP000251584"/>
    </source>
</evidence>
<dbReference type="PANTHER" id="PTHR43612">
    <property type="entry name" value="TRIFUNCTIONAL ENZYME SUBUNIT ALPHA"/>
    <property type="match status" value="1"/>
</dbReference>
<proteinExistence type="predicted"/>
<dbReference type="Proteomes" id="UP000251584">
    <property type="component" value="Unassembled WGS sequence"/>
</dbReference>
<evidence type="ECO:0000256" key="1">
    <source>
        <dbReference type="SAM" id="MobiDB-lite"/>
    </source>
</evidence>
<dbReference type="Gene3D" id="3.90.226.10">
    <property type="entry name" value="2-enoyl-CoA Hydratase, Chain A, domain 1"/>
    <property type="match status" value="1"/>
</dbReference>
<accession>A0A2X2WMV4</accession>
<dbReference type="InterPro" id="IPR050136">
    <property type="entry name" value="FA_oxidation_alpha_subunit"/>
</dbReference>
<reference evidence="2 3" key="1">
    <citation type="submission" date="2018-06" db="EMBL/GenBank/DDBJ databases">
        <authorList>
            <consortium name="Pathogen Informatics"/>
            <person name="Doyle S."/>
        </authorList>
    </citation>
    <scope>NUCLEOTIDE SEQUENCE [LARGE SCALE GENOMIC DNA]</scope>
    <source>
        <strain evidence="2 3">NCTC10786</strain>
    </source>
</reference>
<feature type="region of interest" description="Disordered" evidence="1">
    <location>
        <begin position="88"/>
        <end position="110"/>
    </location>
</feature>
<sequence length="110" mass="11879">MTAVKTIEAAARFGREEALNLENKSFVPLAHTNEARALVGIFLNDQFVKGKAKKLTKDVETPKQAAVLGAGIMGGGIAYQSAWKGRAGDHERYQRQIPDAGHDRSGETAE</sequence>
<dbReference type="EMBL" id="UAVY01000010">
    <property type="protein sequence ID" value="SQB40877.1"/>
    <property type="molecule type" value="Genomic_DNA"/>
</dbReference>
<protein>
    <submittedName>
        <fullName evidence="2">Multifunctional fatty acid oxidation complex subunit alpha</fullName>
    </submittedName>
</protein>
<dbReference type="GO" id="GO:0004300">
    <property type="term" value="F:enoyl-CoA hydratase activity"/>
    <property type="evidence" value="ECO:0007669"/>
    <property type="project" value="TreeGrafter"/>
</dbReference>
<dbReference type="AlphaFoldDB" id="A0A2X2WMV4"/>
<dbReference type="PANTHER" id="PTHR43612:SF3">
    <property type="entry name" value="TRIFUNCTIONAL ENZYME SUBUNIT ALPHA, MITOCHONDRIAL"/>
    <property type="match status" value="1"/>
</dbReference>
<organism evidence="2 3">
    <name type="scientific">Citrobacter koseri</name>
    <name type="common">Citrobacter diversus</name>
    <dbReference type="NCBI Taxonomy" id="545"/>
    <lineage>
        <taxon>Bacteria</taxon>
        <taxon>Pseudomonadati</taxon>
        <taxon>Pseudomonadota</taxon>
        <taxon>Gammaproteobacteria</taxon>
        <taxon>Enterobacterales</taxon>
        <taxon>Enterobacteriaceae</taxon>
        <taxon>Citrobacter</taxon>
    </lineage>
</organism>